<sequence>MKIDDIIKFYEYLFKDNPIALNEIYQQACNFYQANINQVTSMEQFHDHKTKPTRT</sequence>
<keyword evidence="2" id="KW-1185">Reference proteome</keyword>
<organism evidence="1 2">
    <name type="scientific">Moraxella nonliquefaciens</name>
    <dbReference type="NCBI Taxonomy" id="478"/>
    <lineage>
        <taxon>Bacteria</taxon>
        <taxon>Pseudomonadati</taxon>
        <taxon>Pseudomonadota</taxon>
        <taxon>Gammaproteobacteria</taxon>
        <taxon>Moraxellales</taxon>
        <taxon>Moraxellaceae</taxon>
        <taxon>Moraxella</taxon>
    </lineage>
</organism>
<dbReference type="Proteomes" id="UP000594834">
    <property type="component" value="Chromosome"/>
</dbReference>
<evidence type="ECO:0000313" key="1">
    <source>
        <dbReference type="EMBL" id="QPT44550.1"/>
    </source>
</evidence>
<gene>
    <name evidence="1" type="ORF">I6G26_11065</name>
</gene>
<protein>
    <recommendedName>
        <fullName evidence="3">YozE SAM-like domain-containing protein</fullName>
    </recommendedName>
</protein>
<evidence type="ECO:0000313" key="2">
    <source>
        <dbReference type="Proteomes" id="UP000594834"/>
    </source>
</evidence>
<dbReference type="RefSeq" id="WP_158512449.1">
    <property type="nucleotide sequence ID" value="NZ_CP065728.1"/>
</dbReference>
<proteinExistence type="predicted"/>
<accession>A0A7T3BZ30</accession>
<reference evidence="1 2" key="1">
    <citation type="submission" date="2020-12" db="EMBL/GenBank/DDBJ databases">
        <title>FDA dAtabase for Regulatory Grade micrObial Sequences (FDA-ARGOS): Supporting development and validation of Infectious Disease Dx tests.</title>
        <authorList>
            <person name="Sproer C."/>
            <person name="Gronow S."/>
            <person name="Severitt S."/>
            <person name="Schroder I."/>
            <person name="Tallon L."/>
            <person name="Sadzewicz L."/>
            <person name="Zhao X."/>
            <person name="Boylan J."/>
            <person name="Ott S."/>
            <person name="Bowen H."/>
            <person name="Vavikolanu K."/>
            <person name="Mehta A."/>
            <person name="Aluvathingal J."/>
            <person name="Nadendla S."/>
            <person name="Lowell S."/>
            <person name="Myers T."/>
            <person name="Yan Y."/>
            <person name="Sichtig H."/>
        </authorList>
    </citation>
    <scope>NUCLEOTIDE SEQUENCE [LARGE SCALE GENOMIC DNA]</scope>
    <source>
        <strain evidence="1 2">FDAARGOS_869</strain>
    </source>
</reference>
<evidence type="ECO:0008006" key="3">
    <source>
        <dbReference type="Google" id="ProtNLM"/>
    </source>
</evidence>
<dbReference type="EMBL" id="CP065728">
    <property type="protein sequence ID" value="QPT44550.1"/>
    <property type="molecule type" value="Genomic_DNA"/>
</dbReference>
<name>A0A7T3BZ30_MORNO</name>